<feature type="binding site" evidence="15">
    <location>
        <position position="1089"/>
    </location>
    <ligand>
        <name>ATP</name>
        <dbReference type="ChEBI" id="CHEBI:30616"/>
    </ligand>
</feature>
<feature type="binding site" evidence="15">
    <location>
        <position position="1059"/>
    </location>
    <ligand>
        <name>ATP</name>
        <dbReference type="ChEBI" id="CHEBI:30616"/>
    </ligand>
</feature>
<dbReference type="NCBIfam" id="TIGR01652">
    <property type="entry name" value="ATPase-Plipid"/>
    <property type="match status" value="1"/>
</dbReference>
<organism evidence="21 22">
    <name type="scientific">Hypholoma sublateritium (strain FD-334 SS-4)</name>
    <dbReference type="NCBI Taxonomy" id="945553"/>
    <lineage>
        <taxon>Eukaryota</taxon>
        <taxon>Fungi</taxon>
        <taxon>Dikarya</taxon>
        <taxon>Basidiomycota</taxon>
        <taxon>Agaricomycotina</taxon>
        <taxon>Agaricomycetes</taxon>
        <taxon>Agaricomycetidae</taxon>
        <taxon>Agaricales</taxon>
        <taxon>Agaricineae</taxon>
        <taxon>Strophariaceae</taxon>
        <taxon>Hypholoma</taxon>
    </lineage>
</organism>
<feature type="compositionally biased region" description="Polar residues" evidence="18">
    <location>
        <begin position="1398"/>
        <end position="1417"/>
    </location>
</feature>
<feature type="binding site" evidence="15">
    <location>
        <position position="909"/>
    </location>
    <ligand>
        <name>ATP</name>
        <dbReference type="ChEBI" id="CHEBI:30616"/>
    </ligand>
</feature>
<dbReference type="Gene3D" id="3.40.50.1000">
    <property type="entry name" value="HAD superfamily/HAD-like"/>
    <property type="match status" value="1"/>
</dbReference>
<feature type="transmembrane region" description="Helical" evidence="17">
    <location>
        <begin position="1332"/>
        <end position="1352"/>
    </location>
</feature>
<dbReference type="SFLD" id="SFLDS00003">
    <property type="entry name" value="Haloacid_Dehalogenase"/>
    <property type="match status" value="1"/>
</dbReference>
<feature type="domain" description="P-type ATPase C-terminal" evidence="20">
    <location>
        <begin position="1111"/>
        <end position="1362"/>
    </location>
</feature>
<keyword evidence="4 17" id="KW-0812">Transmembrane</keyword>
<keyword evidence="8 16" id="KW-0460">Magnesium</keyword>
<gene>
    <name evidence="21" type="ORF">HYPSUDRAFT_151329</name>
</gene>
<feature type="transmembrane region" description="Helical" evidence="17">
    <location>
        <begin position="1146"/>
        <end position="1168"/>
    </location>
</feature>
<feature type="binding site" evidence="15">
    <location>
        <position position="520"/>
    </location>
    <ligand>
        <name>ATP</name>
        <dbReference type="ChEBI" id="CHEBI:30616"/>
    </ligand>
</feature>
<dbReference type="InterPro" id="IPR036412">
    <property type="entry name" value="HAD-like_sf"/>
</dbReference>
<keyword evidence="11 17" id="KW-0472">Membrane</keyword>
<evidence type="ECO:0000256" key="1">
    <source>
        <dbReference type="ARBA" id="ARBA00004141"/>
    </source>
</evidence>
<dbReference type="OMA" id="DMMIYQR"/>
<feature type="transmembrane region" description="Helical" evidence="17">
    <location>
        <begin position="451"/>
        <end position="474"/>
    </location>
</feature>
<name>A0A0D2LSD4_HYPSF</name>
<keyword evidence="9 17" id="KW-1278">Translocase</keyword>
<dbReference type="PROSITE" id="PS00154">
    <property type="entry name" value="ATPASE_E1_E2"/>
    <property type="match status" value="1"/>
</dbReference>
<dbReference type="GO" id="GO:0045332">
    <property type="term" value="P:phospholipid translocation"/>
    <property type="evidence" value="ECO:0007669"/>
    <property type="project" value="TreeGrafter"/>
</dbReference>
<proteinExistence type="inferred from homology"/>
<evidence type="ECO:0000256" key="17">
    <source>
        <dbReference type="RuleBase" id="RU362033"/>
    </source>
</evidence>
<dbReference type="GO" id="GO:0005524">
    <property type="term" value="F:ATP binding"/>
    <property type="evidence" value="ECO:0007669"/>
    <property type="project" value="UniProtKB-UniRule"/>
</dbReference>
<feature type="binding site" evidence="15">
    <location>
        <position position="768"/>
    </location>
    <ligand>
        <name>ATP</name>
        <dbReference type="ChEBI" id="CHEBI:30616"/>
    </ligand>
</feature>
<feature type="transmembrane region" description="Helical" evidence="17">
    <location>
        <begin position="1259"/>
        <end position="1279"/>
    </location>
</feature>
<feature type="binding site" evidence="15">
    <location>
        <position position="794"/>
    </location>
    <ligand>
        <name>ATP</name>
        <dbReference type="ChEBI" id="CHEBI:30616"/>
    </ligand>
</feature>
<comment type="subcellular location">
    <subcellularLocation>
        <location evidence="1 17">Membrane</location>
        <topology evidence="1 17">Multi-pass membrane protein</topology>
    </subcellularLocation>
</comment>
<feature type="binding site" evidence="16">
    <location>
        <position position="522"/>
    </location>
    <ligand>
        <name>Mg(2+)</name>
        <dbReference type="ChEBI" id="CHEBI:18420"/>
    </ligand>
</feature>
<feature type="transmembrane region" description="Helical" evidence="17">
    <location>
        <begin position="1174"/>
        <end position="1195"/>
    </location>
</feature>
<dbReference type="OrthoDB" id="377733at2759"/>
<feature type="binding site" evidence="15">
    <location>
        <position position="829"/>
    </location>
    <ligand>
        <name>ATP</name>
        <dbReference type="ChEBI" id="CHEBI:30616"/>
    </ligand>
</feature>
<feature type="binding site" evidence="15">
    <location>
        <position position="911"/>
    </location>
    <ligand>
        <name>ATP</name>
        <dbReference type="ChEBI" id="CHEBI:30616"/>
    </ligand>
</feature>
<evidence type="ECO:0000256" key="18">
    <source>
        <dbReference type="SAM" id="MobiDB-lite"/>
    </source>
</evidence>
<dbReference type="GO" id="GO:0016887">
    <property type="term" value="F:ATP hydrolysis activity"/>
    <property type="evidence" value="ECO:0007669"/>
    <property type="project" value="InterPro"/>
</dbReference>
<evidence type="ECO:0000256" key="7">
    <source>
        <dbReference type="ARBA" id="ARBA00022840"/>
    </source>
</evidence>
<dbReference type="Pfam" id="PF13246">
    <property type="entry name" value="Cation_ATPase"/>
    <property type="match status" value="1"/>
</dbReference>
<keyword evidence="6 15" id="KW-0547">Nucleotide-binding</keyword>
<dbReference type="GO" id="GO:0000287">
    <property type="term" value="F:magnesium ion binding"/>
    <property type="evidence" value="ECO:0007669"/>
    <property type="project" value="UniProtKB-UniRule"/>
</dbReference>
<reference evidence="22" key="1">
    <citation type="submission" date="2014-04" db="EMBL/GenBank/DDBJ databases">
        <title>Evolutionary Origins and Diversification of the Mycorrhizal Mutualists.</title>
        <authorList>
            <consortium name="DOE Joint Genome Institute"/>
            <consortium name="Mycorrhizal Genomics Consortium"/>
            <person name="Kohler A."/>
            <person name="Kuo A."/>
            <person name="Nagy L.G."/>
            <person name="Floudas D."/>
            <person name="Copeland A."/>
            <person name="Barry K.W."/>
            <person name="Cichocki N."/>
            <person name="Veneault-Fourrey C."/>
            <person name="LaButti K."/>
            <person name="Lindquist E.A."/>
            <person name="Lipzen A."/>
            <person name="Lundell T."/>
            <person name="Morin E."/>
            <person name="Murat C."/>
            <person name="Riley R."/>
            <person name="Ohm R."/>
            <person name="Sun H."/>
            <person name="Tunlid A."/>
            <person name="Henrissat B."/>
            <person name="Grigoriev I.V."/>
            <person name="Hibbett D.S."/>
            <person name="Martin F."/>
        </authorList>
    </citation>
    <scope>NUCLEOTIDE SEQUENCE [LARGE SCALE GENOMIC DNA]</scope>
    <source>
        <strain evidence="22">FD-334 SS-4</strain>
    </source>
</reference>
<feature type="transmembrane region" description="Helical" evidence="17">
    <location>
        <begin position="1225"/>
        <end position="1247"/>
    </location>
</feature>
<keyword evidence="5 16" id="KW-0479">Metal-binding</keyword>
<evidence type="ECO:0000256" key="10">
    <source>
        <dbReference type="ARBA" id="ARBA00022989"/>
    </source>
</evidence>
<dbReference type="Pfam" id="PF16209">
    <property type="entry name" value="PhoLip_ATPase_N"/>
    <property type="match status" value="1"/>
</dbReference>
<dbReference type="NCBIfam" id="TIGR01494">
    <property type="entry name" value="ATPase_P-type"/>
    <property type="match status" value="1"/>
</dbReference>
<dbReference type="FunFam" id="3.40.50.1000:FF:000001">
    <property type="entry name" value="Phospholipid-transporting ATPase IC"/>
    <property type="match status" value="1"/>
</dbReference>
<protein>
    <recommendedName>
        <fullName evidence="17">Phospholipid-transporting ATPase</fullName>
        <ecNumber evidence="17">7.6.2.1</ecNumber>
    </recommendedName>
</protein>
<dbReference type="FunFam" id="3.40.1110.10:FF:000087">
    <property type="entry name" value="Phospholipid-transporting ATPase"/>
    <property type="match status" value="1"/>
</dbReference>
<keyword evidence="22" id="KW-1185">Reference proteome</keyword>
<feature type="region of interest" description="Disordered" evidence="18">
    <location>
        <begin position="1456"/>
        <end position="1491"/>
    </location>
</feature>
<feature type="binding site" evidence="15">
    <location>
        <position position="521"/>
    </location>
    <ligand>
        <name>ATP</name>
        <dbReference type="ChEBI" id="CHEBI:30616"/>
    </ligand>
</feature>
<dbReference type="InterPro" id="IPR008250">
    <property type="entry name" value="ATPase_P-typ_transduc_dom_A_sf"/>
</dbReference>
<feature type="binding site" evidence="15">
    <location>
        <position position="1065"/>
    </location>
    <ligand>
        <name>ATP</name>
        <dbReference type="ChEBI" id="CHEBI:30616"/>
    </ligand>
</feature>
<dbReference type="Gene3D" id="2.70.150.10">
    <property type="entry name" value="Calcium-transporting ATPase, cytoplasmic transduction domain A"/>
    <property type="match status" value="1"/>
</dbReference>
<dbReference type="PANTHER" id="PTHR24092:SF153">
    <property type="entry name" value="PHOSPHOLIPID-TRANSPORTING ATPASE"/>
    <property type="match status" value="1"/>
</dbReference>
<keyword evidence="7 15" id="KW-0067">ATP-binding</keyword>
<evidence type="ECO:0000259" key="20">
    <source>
        <dbReference type="Pfam" id="PF16212"/>
    </source>
</evidence>
<feature type="active site" description="4-aspartylphosphate intermediate" evidence="14">
    <location>
        <position position="520"/>
    </location>
</feature>
<keyword evidence="3" id="KW-0597">Phosphoprotein</keyword>
<dbReference type="Gene3D" id="3.40.1110.10">
    <property type="entry name" value="Calcium-transporting ATPase, cytoplasmic domain N"/>
    <property type="match status" value="1"/>
</dbReference>
<evidence type="ECO:0000256" key="3">
    <source>
        <dbReference type="ARBA" id="ARBA00022553"/>
    </source>
</evidence>
<dbReference type="EMBL" id="KN817722">
    <property type="protein sequence ID" value="KJA13683.1"/>
    <property type="molecule type" value="Genomic_DNA"/>
</dbReference>
<dbReference type="InterPro" id="IPR001757">
    <property type="entry name" value="P_typ_ATPase"/>
</dbReference>
<feature type="binding site" evidence="15">
    <location>
        <position position="522"/>
    </location>
    <ligand>
        <name>ATP</name>
        <dbReference type="ChEBI" id="CHEBI:30616"/>
    </ligand>
</feature>
<dbReference type="InterPro" id="IPR032631">
    <property type="entry name" value="P-type_ATPase_N"/>
</dbReference>
<comment type="similarity">
    <text evidence="2 17">Belongs to the cation transport ATPase (P-type) (TC 3.A.3) family. Type IV subfamily.</text>
</comment>
<evidence type="ECO:0000256" key="9">
    <source>
        <dbReference type="ARBA" id="ARBA00022967"/>
    </source>
</evidence>
<dbReference type="Proteomes" id="UP000054270">
    <property type="component" value="Unassembled WGS sequence"/>
</dbReference>
<dbReference type="InterPro" id="IPR023298">
    <property type="entry name" value="ATPase_P-typ_TM_dom_sf"/>
</dbReference>
<comment type="catalytic activity">
    <reaction evidence="12 17">
        <text>ATP + H2O + phospholipidSide 1 = ADP + phosphate + phospholipidSide 2.</text>
        <dbReference type="EC" id="7.6.2.1"/>
    </reaction>
</comment>
<dbReference type="SUPFAM" id="SSF81665">
    <property type="entry name" value="Calcium ATPase, transmembrane domain M"/>
    <property type="match status" value="1"/>
</dbReference>
<evidence type="ECO:0000256" key="15">
    <source>
        <dbReference type="PIRSR" id="PIRSR606539-2"/>
    </source>
</evidence>
<feature type="binding site" evidence="15">
    <location>
        <position position="1088"/>
    </location>
    <ligand>
        <name>ATP</name>
        <dbReference type="ChEBI" id="CHEBI:30616"/>
    </ligand>
</feature>
<feature type="transmembrane region" description="Helical" evidence="17">
    <location>
        <begin position="1291"/>
        <end position="1312"/>
    </location>
</feature>
<comment type="cofactor">
    <cofactor evidence="16">
        <name>Mg(2+)</name>
        <dbReference type="ChEBI" id="CHEBI:18420"/>
    </cofactor>
</comment>
<accession>A0A0D2LSD4</accession>
<evidence type="ECO:0000256" key="4">
    <source>
        <dbReference type="ARBA" id="ARBA00022692"/>
    </source>
</evidence>
<dbReference type="EC" id="7.6.2.1" evidence="17"/>
<feature type="binding site" evidence="15">
    <location>
        <position position="910"/>
    </location>
    <ligand>
        <name>ATP</name>
        <dbReference type="ChEBI" id="CHEBI:30616"/>
    </ligand>
</feature>
<feature type="transmembrane region" description="Helical" evidence="17">
    <location>
        <begin position="406"/>
        <end position="427"/>
    </location>
</feature>
<dbReference type="GO" id="GO:0005886">
    <property type="term" value="C:plasma membrane"/>
    <property type="evidence" value="ECO:0007669"/>
    <property type="project" value="TreeGrafter"/>
</dbReference>
<dbReference type="Pfam" id="PF16212">
    <property type="entry name" value="PhoLip_ATPase_C"/>
    <property type="match status" value="1"/>
</dbReference>
<dbReference type="PANTHER" id="PTHR24092">
    <property type="entry name" value="PROBABLE PHOSPHOLIPID-TRANSPORTING ATPASE"/>
    <property type="match status" value="1"/>
</dbReference>
<dbReference type="SFLD" id="SFLDF00027">
    <property type="entry name" value="p-type_atpase"/>
    <property type="match status" value="1"/>
</dbReference>
<evidence type="ECO:0000256" key="12">
    <source>
        <dbReference type="ARBA" id="ARBA00034036"/>
    </source>
</evidence>
<dbReference type="InterPro" id="IPR006539">
    <property type="entry name" value="P-type_ATPase_IV"/>
</dbReference>
<dbReference type="InterPro" id="IPR018303">
    <property type="entry name" value="ATPase_P-typ_P_site"/>
</dbReference>
<evidence type="ECO:0000256" key="6">
    <source>
        <dbReference type="ARBA" id="ARBA00022741"/>
    </source>
</evidence>
<feature type="binding site" evidence="16">
    <location>
        <position position="1089"/>
    </location>
    <ligand>
        <name>Mg(2+)</name>
        <dbReference type="ChEBI" id="CHEBI:18420"/>
    </ligand>
</feature>
<dbReference type="PRINTS" id="PR00119">
    <property type="entry name" value="CATATPASE"/>
</dbReference>
<evidence type="ECO:0000256" key="11">
    <source>
        <dbReference type="ARBA" id="ARBA00023136"/>
    </source>
</evidence>
<dbReference type="SUPFAM" id="SSF81660">
    <property type="entry name" value="Metal cation-transporting ATPase, ATP-binding domain N"/>
    <property type="match status" value="1"/>
</dbReference>
<feature type="region of interest" description="Disordered" evidence="18">
    <location>
        <begin position="1391"/>
        <end position="1432"/>
    </location>
</feature>
<evidence type="ECO:0000313" key="22">
    <source>
        <dbReference type="Proteomes" id="UP000054270"/>
    </source>
</evidence>
<feature type="binding site" evidence="16">
    <location>
        <position position="1085"/>
    </location>
    <ligand>
        <name>Mg(2+)</name>
        <dbReference type="ChEBI" id="CHEBI:18420"/>
    </ligand>
</feature>
<evidence type="ECO:0000259" key="19">
    <source>
        <dbReference type="Pfam" id="PF16209"/>
    </source>
</evidence>
<evidence type="ECO:0000256" key="14">
    <source>
        <dbReference type="PIRSR" id="PIRSR606539-1"/>
    </source>
</evidence>
<evidence type="ECO:0000256" key="2">
    <source>
        <dbReference type="ARBA" id="ARBA00008109"/>
    </source>
</evidence>
<dbReference type="SUPFAM" id="SSF81653">
    <property type="entry name" value="Calcium ATPase, transduction domain A"/>
    <property type="match status" value="1"/>
</dbReference>
<evidence type="ECO:0000256" key="8">
    <source>
        <dbReference type="ARBA" id="ARBA00022842"/>
    </source>
</evidence>
<dbReference type="InterPro" id="IPR023214">
    <property type="entry name" value="HAD_sf"/>
</dbReference>
<evidence type="ECO:0000256" key="5">
    <source>
        <dbReference type="ARBA" id="ARBA00022723"/>
    </source>
</evidence>
<evidence type="ECO:0000256" key="16">
    <source>
        <dbReference type="PIRSR" id="PIRSR606539-3"/>
    </source>
</evidence>
<comment type="catalytic activity">
    <reaction evidence="13">
        <text>a 1,2-diacyl-sn-glycero-3-phosphoethanolamine(out) + ATP + H2O = a 1,2-diacyl-sn-glycero-3-phosphoethanolamine(in) + ADP + phosphate + H(+)</text>
        <dbReference type="Rhea" id="RHEA:66132"/>
        <dbReference type="ChEBI" id="CHEBI:15377"/>
        <dbReference type="ChEBI" id="CHEBI:15378"/>
        <dbReference type="ChEBI" id="CHEBI:30616"/>
        <dbReference type="ChEBI" id="CHEBI:43474"/>
        <dbReference type="ChEBI" id="CHEBI:64612"/>
        <dbReference type="ChEBI" id="CHEBI:456216"/>
    </reaction>
    <physiologicalReaction direction="left-to-right" evidence="13">
        <dbReference type="Rhea" id="RHEA:66133"/>
    </physiologicalReaction>
</comment>
<dbReference type="InterPro" id="IPR023299">
    <property type="entry name" value="ATPase_P-typ_cyto_dom_N"/>
</dbReference>
<evidence type="ECO:0000313" key="21">
    <source>
        <dbReference type="EMBL" id="KJA13683.1"/>
    </source>
</evidence>
<dbReference type="InterPro" id="IPR044492">
    <property type="entry name" value="P_typ_ATPase_HD_dom"/>
</dbReference>
<feature type="binding site" evidence="15">
    <location>
        <position position="698"/>
    </location>
    <ligand>
        <name>ATP</name>
        <dbReference type="ChEBI" id="CHEBI:30616"/>
    </ligand>
</feature>
<evidence type="ECO:0000256" key="13">
    <source>
        <dbReference type="ARBA" id="ARBA00049128"/>
    </source>
</evidence>
<dbReference type="STRING" id="945553.A0A0D2LSD4"/>
<dbReference type="GO" id="GO:0140326">
    <property type="term" value="F:ATPase-coupled intramembrane lipid transporter activity"/>
    <property type="evidence" value="ECO:0007669"/>
    <property type="project" value="UniProtKB-EC"/>
</dbReference>
<sequence length="1509" mass="167452">MAPAHKQSRIVGWYDKVAAFKVEDLFSRKREPGPQRTVFVNENLPEDYHDAHGKVLPDHVYATNQVITSKYTIVTFLPRNLLEQFRRIANMLTVPSVQIKLTIKLRFFLGIAVLQFFPKFSTISPGLVILPLLIVIGITAIKDAYEDVKRHQSDRRVNNSVVRALGGGDWVNPNVMQRKSKTFVRGVLRTYGRGAKKVKAAPHGEELEGVTGPPEPLPGVEYDDVEEEHHRFPHFSANKDQVADFARPHWMQKNWEDVAVGDFVKIMDNESLPADILICATSEEENVAFVETKNLDGETNLKSRNAVPALTHLRTALECASPHNSFRLECDRPDVNMYKLNAAVRVGKDTFPVDMPMVLLRGTVLRNTSWVVGVVLYTGADTRIVMNSGGTPSKRSKVERQMNPQVFINLLLLALMAIACGVVDSVLEHRDFPGNAPWLFWANRPGDNPSINGLITFAFALITFQNIVPISLYISIEFVRTCQAAFIYFDSHMVHNGIATLARSWNLSDDLGQIEYIFSDKTGTLTQNQMIFQKCSIGGKIYHGDEDEVDEDSLEKAALVKSNTSSPPSYPSALGNVDLNRGQLVSEIPLAELRSSASTAVDQTAKPLDDPESQVDAVDPTKAASITNTPVKALHHFHDAELSRDLVAAVNADTDSAGAAHARQLNGFFTVLSLCHTVLTNLDPITGKVEYKAQSPDEAALVQAAADMGFVFKGREREVLYLQTPFHGAASGRQEGEGAQGALGHSSLAAQAQEGLLERYELLNILEFTSARKRMSVVLRKLDTEDGRLFLLSKGADNVIFERLKPGSQEELKQTTEQHLDEFASEGLRTLTLAYKVIPEDEYAAWSERYHEATVARDDRDAKIEAVSNELEHDLRLLGATAIEDKLQDGVPETIADLKLAGIKIWVATGDKLETAIAIGHSTNLIGTESNIIVIRGNSSGRPVYDQIVHAAENFFPDSGILDSEDAPGIEATAMHAAQRLQSPLENANSTSATGNPGAPLRRTETGISSIVGENNGDRPGGFVLVIDGTALEVALTDEKPKNLLLKLAMLCEGVICCRVSPLQKALIVKLVKDGIGAMTLAIGDGANDVSMIQAADVGVGISGEEGLQAVNSSDYAIGQFRFLKRLLLVHGHWSYARNGTMILNFFYKNIVCIGVLWWFQIYCAWSSNYVFEYTYLLFWNSFWTIAPVISIGLFDRFADDHVLMAVPELYWYGKEGKWFGIRQFGVYMFDGIFQSAIIYFLIAYTYMTISSRPDAWQVALNEFSTTMVFSAVFTANLYNGLNTSAWTGWVFFAVFIGSLLVWVYTAIYNIIAPGWFVTTVYGNNVFLFESAYFWLCLPITVCLALLPRYLYKAYTFAFNPNDIDTLRYVYKVDPHRDLAHDPQLRSTLPSLKRRPTASLTSRTRSQSRIGSMTSLPRPSMDLRSASRTDMSTGVRSVHRGFDFATEENGVAMRRMQSNLSERRQSSRNLATHPDSGANRGRKGTLGHVLSLPRNFLRKKVSNAKDLEQ</sequence>
<feature type="transmembrane region" description="Helical" evidence="17">
    <location>
        <begin position="123"/>
        <end position="141"/>
    </location>
</feature>
<feature type="domain" description="P-type ATPase N-terminal" evidence="19">
    <location>
        <begin position="58"/>
        <end position="126"/>
    </location>
</feature>
<dbReference type="SUPFAM" id="SSF56784">
    <property type="entry name" value="HAD-like"/>
    <property type="match status" value="1"/>
</dbReference>
<dbReference type="SFLD" id="SFLDG00002">
    <property type="entry name" value="C1.7:_P-type_atpase_like"/>
    <property type="match status" value="1"/>
</dbReference>
<dbReference type="InterPro" id="IPR032630">
    <property type="entry name" value="P_typ_ATPase_c"/>
</dbReference>
<keyword evidence="10 17" id="KW-1133">Transmembrane helix</keyword>
<feature type="binding site" evidence="16">
    <location>
        <position position="520"/>
    </location>
    <ligand>
        <name>Mg(2+)</name>
        <dbReference type="ChEBI" id="CHEBI:18420"/>
    </ligand>
</feature>